<feature type="domain" description="RagB/SusD" evidence="7">
    <location>
        <begin position="271"/>
        <end position="551"/>
    </location>
</feature>
<dbReference type="InterPro" id="IPR011990">
    <property type="entry name" value="TPR-like_helical_dom_sf"/>
</dbReference>
<evidence type="ECO:0000259" key="7">
    <source>
        <dbReference type="Pfam" id="PF07980"/>
    </source>
</evidence>
<evidence type="ECO:0000256" key="6">
    <source>
        <dbReference type="SAM" id="SignalP"/>
    </source>
</evidence>
<evidence type="ECO:0000313" key="9">
    <source>
        <dbReference type="EMBL" id="MFH6985701.1"/>
    </source>
</evidence>
<dbReference type="InterPro" id="IPR033985">
    <property type="entry name" value="SusD-like_N"/>
</dbReference>
<keyword evidence="10" id="KW-1185">Reference proteome</keyword>
<evidence type="ECO:0000256" key="2">
    <source>
        <dbReference type="ARBA" id="ARBA00006275"/>
    </source>
</evidence>
<comment type="caution">
    <text evidence="9">The sequence shown here is derived from an EMBL/GenBank/DDBJ whole genome shotgun (WGS) entry which is preliminary data.</text>
</comment>
<dbReference type="SUPFAM" id="SSF48452">
    <property type="entry name" value="TPR-like"/>
    <property type="match status" value="1"/>
</dbReference>
<evidence type="ECO:0000259" key="8">
    <source>
        <dbReference type="Pfam" id="PF14322"/>
    </source>
</evidence>
<keyword evidence="4" id="KW-0472">Membrane</keyword>
<evidence type="ECO:0000256" key="1">
    <source>
        <dbReference type="ARBA" id="ARBA00004442"/>
    </source>
</evidence>
<dbReference type="Proteomes" id="UP001610063">
    <property type="component" value="Unassembled WGS sequence"/>
</dbReference>
<evidence type="ECO:0000313" key="10">
    <source>
        <dbReference type="Proteomes" id="UP001610063"/>
    </source>
</evidence>
<evidence type="ECO:0000256" key="5">
    <source>
        <dbReference type="ARBA" id="ARBA00023237"/>
    </source>
</evidence>
<dbReference type="InterPro" id="IPR012944">
    <property type="entry name" value="SusD_RagB_dom"/>
</dbReference>
<organism evidence="9 10">
    <name type="scientific">Marinoscillum luteum</name>
    <dbReference type="NCBI Taxonomy" id="861051"/>
    <lineage>
        <taxon>Bacteria</taxon>
        <taxon>Pseudomonadati</taxon>
        <taxon>Bacteroidota</taxon>
        <taxon>Cytophagia</taxon>
        <taxon>Cytophagales</taxon>
        <taxon>Reichenbachiellaceae</taxon>
        <taxon>Marinoscillum</taxon>
    </lineage>
</organism>
<dbReference type="Pfam" id="PF07980">
    <property type="entry name" value="SusD_RagB"/>
    <property type="match status" value="1"/>
</dbReference>
<evidence type="ECO:0000256" key="3">
    <source>
        <dbReference type="ARBA" id="ARBA00022729"/>
    </source>
</evidence>
<proteinExistence type="inferred from homology"/>
<reference evidence="9 10" key="1">
    <citation type="journal article" date="2013" name="Int. J. Syst. Evol. Microbiol.">
        <title>Marinoscillum luteum sp. nov., isolated from marine sediment.</title>
        <authorList>
            <person name="Cha I.T."/>
            <person name="Park S.J."/>
            <person name="Kim S.J."/>
            <person name="Kim J.G."/>
            <person name="Jung M.Y."/>
            <person name="Shin K.S."/>
            <person name="Kwon K.K."/>
            <person name="Yang S.H."/>
            <person name="Seo Y.S."/>
            <person name="Rhee S.K."/>
        </authorList>
    </citation>
    <scope>NUCLEOTIDE SEQUENCE [LARGE SCALE GENOMIC DNA]</scope>
    <source>
        <strain evidence="9 10">KCTC 23939</strain>
    </source>
</reference>
<dbReference type="Gene3D" id="1.25.40.390">
    <property type="match status" value="1"/>
</dbReference>
<keyword evidence="5" id="KW-0998">Cell outer membrane</keyword>
<comment type="subcellular location">
    <subcellularLocation>
        <location evidence="1">Cell outer membrane</location>
    </subcellularLocation>
</comment>
<dbReference type="RefSeq" id="WP_395419104.1">
    <property type="nucleotide sequence ID" value="NZ_JBIPKE010000020.1"/>
</dbReference>
<sequence>MKRAIKFYIATVLIFAMSSCGEQFLEVLPEDNPVLDGFYQNKEQIRTVTATLYGRPWFNFNDKFSWAAGDGLSGDMYQDYQDEGQFFFFTFTPANSIVSNSWASLYSIIARTNVILADMPRIAGGYGVPEADINAGLAEARFFRGMAYYFLAEYWGDVPIVEDPASIIAGGDYKLPRNTYKSVLQYTANDFAYAAEHLPTSDSPGRVTSWSAKGMLAKVKLTQASDLSDPNSSANFAEAAALAKDVIQNSGYALMANYEDLFKPENDNNSESLFALQWISGAWGTGNSRQAVFARSSIITGNSEAWGGGKSMTYDYVRAMDANDGNLDSVILDKRQPWIFMTVGDFYPDMNTDEGGYLYEIVSRDEDGNQLEYKSPVCNNIKKYVVGSQDDIGASVINQASPLNQYMLRLADVYLIFAEATLGAGGSTTDGEALGYFNEIRARAGLNPRTSISFMDILTERRMEFGAEGINWFDVKRFYRRSPSEALDYLNDQERAYRVEAIDGATQADENNPAFYEVVEPDSPVVISAADMELPVPENEVVANPRLSEEPVEWIFE</sequence>
<keyword evidence="3 6" id="KW-0732">Signal</keyword>
<name>A0ABW7NEH1_9BACT</name>
<feature type="signal peptide" evidence="6">
    <location>
        <begin position="1"/>
        <end position="21"/>
    </location>
</feature>
<feature type="chain" id="PRO_5046088325" evidence="6">
    <location>
        <begin position="22"/>
        <end position="557"/>
    </location>
</feature>
<dbReference type="Pfam" id="PF14322">
    <property type="entry name" value="SusD-like_3"/>
    <property type="match status" value="1"/>
</dbReference>
<gene>
    <name evidence="9" type="ORF">ACHKAR_19770</name>
</gene>
<dbReference type="EMBL" id="JBIPKE010000020">
    <property type="protein sequence ID" value="MFH6985701.1"/>
    <property type="molecule type" value="Genomic_DNA"/>
</dbReference>
<feature type="domain" description="SusD-like N-terminal" evidence="8">
    <location>
        <begin position="91"/>
        <end position="221"/>
    </location>
</feature>
<evidence type="ECO:0000256" key="4">
    <source>
        <dbReference type="ARBA" id="ARBA00023136"/>
    </source>
</evidence>
<accession>A0ABW7NEH1</accession>
<comment type="similarity">
    <text evidence="2">Belongs to the SusD family.</text>
</comment>
<dbReference type="PROSITE" id="PS51257">
    <property type="entry name" value="PROKAR_LIPOPROTEIN"/>
    <property type="match status" value="1"/>
</dbReference>
<protein>
    <submittedName>
        <fullName evidence="9">RagB/SusD family nutrient uptake outer membrane protein</fullName>
    </submittedName>
</protein>